<comment type="similarity">
    <text evidence="2">Belongs to the peroxin-3 family.</text>
</comment>
<reference evidence="6" key="1">
    <citation type="journal article" date="2022" name="DNA Res.">
        <title>Genome analysis of five recently described species of the CUG-Ser clade uncovers Candida theae as a new hybrid lineage with pathogenic potential in the Candida parapsilosis species complex.</title>
        <authorList>
            <person name="Mixao V."/>
            <person name="Del Olmo V."/>
            <person name="Hegedusova E."/>
            <person name="Saus E."/>
            <person name="Pryszcz L."/>
            <person name="Cillingova A."/>
            <person name="Nosek J."/>
            <person name="Gabaldon T."/>
        </authorList>
    </citation>
    <scope>NUCLEOTIDE SEQUENCE</scope>
    <source>
        <strain evidence="6">CBS 10844</strain>
    </source>
</reference>
<dbReference type="PANTHER" id="PTHR28080">
    <property type="entry name" value="PEROXISOMAL BIOGENESIS FACTOR 3"/>
    <property type="match status" value="1"/>
</dbReference>
<accession>A0AAI9T0N2</accession>
<evidence type="ECO:0000256" key="2">
    <source>
        <dbReference type="ARBA" id="ARBA00008933"/>
    </source>
</evidence>
<comment type="caution">
    <text evidence="6">The sequence shown here is derived from an EMBL/GenBank/DDBJ whole genome shotgun (WGS) entry which is preliminary data.</text>
</comment>
<feature type="compositionally biased region" description="Acidic residues" evidence="5">
    <location>
        <begin position="409"/>
        <end position="421"/>
    </location>
</feature>
<dbReference type="GO" id="GO:0005778">
    <property type="term" value="C:peroxisomal membrane"/>
    <property type="evidence" value="ECO:0007669"/>
    <property type="project" value="UniProtKB-SubCell"/>
</dbReference>
<evidence type="ECO:0000256" key="1">
    <source>
        <dbReference type="ARBA" id="ARBA00004549"/>
    </source>
</evidence>
<dbReference type="PANTHER" id="PTHR28080:SF1">
    <property type="entry name" value="PEROXISOMAL BIOGENESIS FACTOR 3"/>
    <property type="match status" value="1"/>
</dbReference>
<dbReference type="GO" id="GO:0030674">
    <property type="term" value="F:protein-macromolecule adaptor activity"/>
    <property type="evidence" value="ECO:0007669"/>
    <property type="project" value="TreeGrafter"/>
</dbReference>
<sequence length="476" mass="54030">MQVARVRYDAFTCVVYLLINEFIVKKFRNYQNALRQELMFKQQIKQRFIQTQQDCYYTILALLPVLAGPIIDALPVELITQALRMKKGQQNQSRQQQQQQEQQQQQQQQQVTGGSNSELTADNLNLLDNNNDPESKLSVYMNKSKVELWNLLKIKTITRTLTLMYSISGLLLVTRLQLNILARRSYLESAILLAGVKNPNNDIDPHENYIIEQSYLSLSWWLLNKGWHNLSLLIEAVVVKKFENINPKTELGVVEFEMVLSDIIGEINANNKEHILANLFPINYPDLLETVLNTNPDLIHHLDIPDSNLTKLINETNAIMLDNSLYFFDLLNSLIITDLQTLTCNLSANLASNMSNSLVMSGTLPEQSEKITEIPIKAFKLASFLAQLSVQNGIMVNNDDVRDNRNADANDDANDDDDDDDIKGILNSLNNMEGFESNSGRGGSRSDELSGNVYINTLDNLEELDDFSASIYSNFE</sequence>
<dbReference type="AlphaFoldDB" id="A0AAI9T0N2"/>
<evidence type="ECO:0000313" key="7">
    <source>
        <dbReference type="Proteomes" id="UP001202479"/>
    </source>
</evidence>
<keyword evidence="3" id="KW-0576">Peroxisome</keyword>
<dbReference type="GeneID" id="73379074"/>
<dbReference type="RefSeq" id="XP_049181595.1">
    <property type="nucleotide sequence ID" value="XM_049322582.1"/>
</dbReference>
<feature type="compositionally biased region" description="Low complexity" evidence="5">
    <location>
        <begin position="90"/>
        <end position="110"/>
    </location>
</feature>
<proteinExistence type="inferred from homology"/>
<dbReference type="Proteomes" id="UP001202479">
    <property type="component" value="Unassembled WGS sequence"/>
</dbReference>
<feature type="region of interest" description="Disordered" evidence="5">
    <location>
        <begin position="90"/>
        <end position="116"/>
    </location>
</feature>
<feature type="compositionally biased region" description="Basic and acidic residues" evidence="5">
    <location>
        <begin position="399"/>
        <end position="408"/>
    </location>
</feature>
<dbReference type="InterPro" id="IPR006966">
    <property type="entry name" value="Peroxin-3"/>
</dbReference>
<evidence type="ECO:0000256" key="5">
    <source>
        <dbReference type="SAM" id="MobiDB-lite"/>
    </source>
</evidence>
<evidence type="ECO:0000256" key="3">
    <source>
        <dbReference type="ARBA" id="ARBA00023140"/>
    </source>
</evidence>
<organism evidence="6 7">
    <name type="scientific">Candida oxycetoniae</name>
    <dbReference type="NCBI Taxonomy" id="497107"/>
    <lineage>
        <taxon>Eukaryota</taxon>
        <taxon>Fungi</taxon>
        <taxon>Dikarya</taxon>
        <taxon>Ascomycota</taxon>
        <taxon>Saccharomycotina</taxon>
        <taxon>Pichiomycetes</taxon>
        <taxon>Debaryomycetaceae</taxon>
        <taxon>Candida/Lodderomyces clade</taxon>
        <taxon>Candida</taxon>
    </lineage>
</organism>
<name>A0AAI9T0N2_9ASCO</name>
<comment type="subcellular location">
    <subcellularLocation>
        <location evidence="1">Peroxisome membrane</location>
        <topology evidence="1">Single-pass membrane protein</topology>
    </subcellularLocation>
</comment>
<keyword evidence="7" id="KW-1185">Reference proteome</keyword>
<dbReference type="EMBL" id="JAHUZD010000027">
    <property type="protein sequence ID" value="KAI3405850.1"/>
    <property type="molecule type" value="Genomic_DNA"/>
</dbReference>
<feature type="region of interest" description="Disordered" evidence="5">
    <location>
        <begin position="399"/>
        <end position="423"/>
    </location>
</feature>
<dbReference type="GO" id="GO:0045046">
    <property type="term" value="P:protein import into peroxisome membrane"/>
    <property type="evidence" value="ECO:0007669"/>
    <property type="project" value="TreeGrafter"/>
</dbReference>
<protein>
    <recommendedName>
        <fullName evidence="4">Peroxin-3</fullName>
    </recommendedName>
</protein>
<evidence type="ECO:0000256" key="4">
    <source>
        <dbReference type="ARBA" id="ARBA00032508"/>
    </source>
</evidence>
<dbReference type="Pfam" id="PF04882">
    <property type="entry name" value="Peroxin-3"/>
    <property type="match status" value="1"/>
</dbReference>
<gene>
    <name evidence="6" type="ORF">KGF56_001457</name>
</gene>
<evidence type="ECO:0000313" key="6">
    <source>
        <dbReference type="EMBL" id="KAI3405850.1"/>
    </source>
</evidence>